<dbReference type="GO" id="GO:0008936">
    <property type="term" value="F:nicotinamidase activity"/>
    <property type="evidence" value="ECO:0007669"/>
    <property type="project" value="UniProtKB-EC"/>
</dbReference>
<dbReference type="GO" id="GO:0019363">
    <property type="term" value="P:pyridine nucleotide biosynthetic process"/>
    <property type="evidence" value="ECO:0007669"/>
    <property type="project" value="UniProtKB-KW"/>
</dbReference>
<evidence type="ECO:0000259" key="8">
    <source>
        <dbReference type="Pfam" id="PF00857"/>
    </source>
</evidence>
<evidence type="ECO:0000256" key="3">
    <source>
        <dbReference type="ARBA" id="ARBA00022723"/>
    </source>
</evidence>
<evidence type="ECO:0000256" key="2">
    <source>
        <dbReference type="ARBA" id="ARBA00022642"/>
    </source>
</evidence>
<dbReference type="EMBL" id="CP031376">
    <property type="protein sequence ID" value="AXK51192.1"/>
    <property type="molecule type" value="Genomic_DNA"/>
</dbReference>
<accession>A0A345Z3L3</accession>
<evidence type="ECO:0000256" key="4">
    <source>
        <dbReference type="ARBA" id="ARBA00022801"/>
    </source>
</evidence>
<evidence type="ECO:0000256" key="1">
    <source>
        <dbReference type="ARBA" id="ARBA00006336"/>
    </source>
</evidence>
<evidence type="ECO:0000313" key="10">
    <source>
        <dbReference type="Proteomes" id="UP000254792"/>
    </source>
</evidence>
<gene>
    <name evidence="9" type="primary">pncA</name>
    <name evidence="9" type="ORF">SALLE_v1c05180</name>
</gene>
<keyword evidence="3" id="KW-0479">Metal-binding</keyword>
<comment type="similarity">
    <text evidence="1">Belongs to the isochorismatase family.</text>
</comment>
<dbReference type="InterPro" id="IPR052347">
    <property type="entry name" value="Isochorismatase_Nicotinamidase"/>
</dbReference>
<dbReference type="KEGG" id="salx:SALLE_v1c05180"/>
<dbReference type="Proteomes" id="UP000254792">
    <property type="component" value="Chromosome"/>
</dbReference>
<dbReference type="PANTHER" id="PTHR11080">
    <property type="entry name" value="PYRAZINAMIDASE/NICOTINAMIDASE"/>
    <property type="match status" value="1"/>
</dbReference>
<protein>
    <recommendedName>
        <fullName evidence="6">nicotinamidase</fullName>
        <ecNumber evidence="6">3.5.1.19</ecNumber>
    </recommendedName>
    <alternativeName>
        <fullName evidence="7">Nicotinamide deamidase</fullName>
    </alternativeName>
</protein>
<dbReference type="InterPro" id="IPR036380">
    <property type="entry name" value="Isochorismatase-like_sf"/>
</dbReference>
<dbReference type="InterPro" id="IPR000868">
    <property type="entry name" value="Isochorismatase-like_dom"/>
</dbReference>
<organism evidence="9 10">
    <name type="scientific">Spiroplasma alleghenense</name>
    <dbReference type="NCBI Taxonomy" id="216931"/>
    <lineage>
        <taxon>Bacteria</taxon>
        <taxon>Bacillati</taxon>
        <taxon>Mycoplasmatota</taxon>
        <taxon>Mollicutes</taxon>
        <taxon>Entomoplasmatales</taxon>
        <taxon>Spiroplasmataceae</taxon>
        <taxon>Spiroplasma</taxon>
    </lineage>
</organism>
<keyword evidence="10" id="KW-1185">Reference proteome</keyword>
<sequence>MQQIFDKIFKESGEWMKKALLIVDYQYDFVNPLGSLYVKGAEKLSNYITELLTKFKEENHMVFASQDWHPNNHYSFKQWGVHCLQNEQGSQLCLPVDQVDEIIIKGTDPEIESYSAFYDEKGNSNHLHEKLEQLGIKELTIVGVATDICVANTVADAIKLGYKTILDLEGCAGFTDKIPF</sequence>
<dbReference type="EC" id="3.5.1.19" evidence="6"/>
<dbReference type="GO" id="GO:0046872">
    <property type="term" value="F:metal ion binding"/>
    <property type="evidence" value="ECO:0007669"/>
    <property type="project" value="UniProtKB-KW"/>
</dbReference>
<evidence type="ECO:0000256" key="5">
    <source>
        <dbReference type="ARBA" id="ARBA00037900"/>
    </source>
</evidence>
<reference evidence="9 10" key="1">
    <citation type="submission" date="2018-07" db="EMBL/GenBank/DDBJ databases">
        <title>Complete genome sequence of Spiroplasma alleghenense PLHS-1 (ATCC 51752).</title>
        <authorList>
            <person name="Chou L."/>
            <person name="Lee T.-Y."/>
            <person name="Tsai Y.-M."/>
            <person name="Kuo C.-H."/>
        </authorList>
    </citation>
    <scope>NUCLEOTIDE SEQUENCE [LARGE SCALE GENOMIC DNA]</scope>
    <source>
        <strain evidence="9 10">PLHS-1</strain>
    </source>
</reference>
<keyword evidence="2" id="KW-0662">Pyridine nucleotide biosynthesis</keyword>
<dbReference type="SUPFAM" id="SSF52499">
    <property type="entry name" value="Isochorismatase-like hydrolases"/>
    <property type="match status" value="1"/>
</dbReference>
<comment type="pathway">
    <text evidence="5">Cofactor biosynthesis; nicotinate biosynthesis; nicotinate from nicotinamide: step 1/1.</text>
</comment>
<evidence type="ECO:0000256" key="7">
    <source>
        <dbReference type="ARBA" id="ARBA00043224"/>
    </source>
</evidence>
<keyword evidence="4" id="KW-0378">Hydrolase</keyword>
<dbReference type="Pfam" id="PF00857">
    <property type="entry name" value="Isochorismatase"/>
    <property type="match status" value="1"/>
</dbReference>
<name>A0A345Z3L3_9MOLU</name>
<evidence type="ECO:0000313" key="9">
    <source>
        <dbReference type="EMBL" id="AXK51192.1"/>
    </source>
</evidence>
<dbReference type="Gene3D" id="3.40.50.850">
    <property type="entry name" value="Isochorismatase-like"/>
    <property type="match status" value="1"/>
</dbReference>
<feature type="domain" description="Isochorismatase-like" evidence="8">
    <location>
        <begin position="19"/>
        <end position="176"/>
    </location>
</feature>
<evidence type="ECO:0000256" key="6">
    <source>
        <dbReference type="ARBA" id="ARBA00039017"/>
    </source>
</evidence>
<dbReference type="AlphaFoldDB" id="A0A345Z3L3"/>
<dbReference type="PANTHER" id="PTHR11080:SF2">
    <property type="entry name" value="LD05707P"/>
    <property type="match status" value="1"/>
</dbReference>
<proteinExistence type="inferred from homology"/>